<protein>
    <submittedName>
        <fullName evidence="2">Uncharacterized protein</fullName>
    </submittedName>
</protein>
<evidence type="ECO:0000313" key="2">
    <source>
        <dbReference type="EMBL" id="PNP49356.1"/>
    </source>
</evidence>
<proteinExistence type="predicted"/>
<dbReference type="Proteomes" id="UP000236290">
    <property type="component" value="Unassembled WGS sequence"/>
</dbReference>
<feature type="compositionally biased region" description="Acidic residues" evidence="1">
    <location>
        <begin position="176"/>
        <end position="187"/>
    </location>
</feature>
<dbReference type="OrthoDB" id="5403157at2759"/>
<name>A0A2K0TV37_TRIHA</name>
<feature type="compositionally biased region" description="Low complexity" evidence="1">
    <location>
        <begin position="250"/>
        <end position="260"/>
    </location>
</feature>
<dbReference type="EMBL" id="MTYI01000187">
    <property type="protein sequence ID" value="PNP49356.1"/>
    <property type="molecule type" value="Genomic_DNA"/>
</dbReference>
<feature type="compositionally biased region" description="Polar residues" evidence="1">
    <location>
        <begin position="63"/>
        <end position="72"/>
    </location>
</feature>
<dbReference type="AlphaFoldDB" id="A0A2K0TV37"/>
<organism evidence="2 3">
    <name type="scientific">Trichoderma harzianum</name>
    <name type="common">Hypocrea lixii</name>
    <dbReference type="NCBI Taxonomy" id="5544"/>
    <lineage>
        <taxon>Eukaryota</taxon>
        <taxon>Fungi</taxon>
        <taxon>Dikarya</taxon>
        <taxon>Ascomycota</taxon>
        <taxon>Pezizomycotina</taxon>
        <taxon>Sordariomycetes</taxon>
        <taxon>Hypocreomycetidae</taxon>
        <taxon>Hypocreales</taxon>
        <taxon>Hypocreaceae</taxon>
        <taxon>Trichoderma</taxon>
    </lineage>
</organism>
<feature type="compositionally biased region" description="Basic residues" evidence="1">
    <location>
        <begin position="261"/>
        <end position="272"/>
    </location>
</feature>
<sequence>MNRSVSILSNLSEISESFVFGTRWYPDEPKTNHDYSSDLREPMSKTSDPDIDDDWSDMPSYNPKPSSRTSSSDVEREQPEWRRSIIMSQPVAFEPDVDNGTGSSSSASTGSRPIAIPRSRQNSSASAITLPEALSARGEKQGGYFPLHEDPKTRVRHTHPFYHDVRSHVMDHSIEDVDTGADADVDDMPMPRPQYHLSSSTRETNDSYWLPSDDDEDSEPFRSASMGKYYPGVYERRQAQKKSGRPVAPTPSTKAPAPKSKTPRAQKNRQKPKTPVLEPRSTTAIEAIPPLKLSSAE</sequence>
<comment type="caution">
    <text evidence="2">The sequence shown here is derived from an EMBL/GenBank/DDBJ whole genome shotgun (WGS) entry which is preliminary data.</text>
</comment>
<feature type="region of interest" description="Disordered" evidence="1">
    <location>
        <begin position="22"/>
        <end position="152"/>
    </location>
</feature>
<evidence type="ECO:0000313" key="3">
    <source>
        <dbReference type="Proteomes" id="UP000236290"/>
    </source>
</evidence>
<feature type="compositionally biased region" description="Basic and acidic residues" evidence="1">
    <location>
        <begin position="73"/>
        <end position="83"/>
    </location>
</feature>
<feature type="region of interest" description="Disordered" evidence="1">
    <location>
        <begin position="171"/>
        <end position="297"/>
    </location>
</feature>
<reference evidence="2 3" key="1">
    <citation type="submission" date="2017-02" db="EMBL/GenBank/DDBJ databases">
        <title>Genomes of Trichoderma spp. with biocontrol activity.</title>
        <authorList>
            <person name="Gardiner D."/>
            <person name="Kazan K."/>
            <person name="Vos C."/>
            <person name="Harvey P."/>
        </authorList>
    </citation>
    <scope>NUCLEOTIDE SEQUENCE [LARGE SCALE GENOMIC DNA]</scope>
    <source>
        <strain evidence="2 3">Tr1</strain>
    </source>
</reference>
<feature type="compositionally biased region" description="Basic and acidic residues" evidence="1">
    <location>
        <begin position="25"/>
        <end position="43"/>
    </location>
</feature>
<accession>A0A2K0TV37</accession>
<feature type="compositionally biased region" description="Low complexity" evidence="1">
    <location>
        <begin position="100"/>
        <end position="111"/>
    </location>
</feature>
<gene>
    <name evidence="2" type="ORF">THARTR1_09678</name>
</gene>
<evidence type="ECO:0000256" key="1">
    <source>
        <dbReference type="SAM" id="MobiDB-lite"/>
    </source>
</evidence>